<organism evidence="2 3">
    <name type="scientific">Macrosiphum euphorbiae</name>
    <name type="common">potato aphid</name>
    <dbReference type="NCBI Taxonomy" id="13131"/>
    <lineage>
        <taxon>Eukaryota</taxon>
        <taxon>Metazoa</taxon>
        <taxon>Ecdysozoa</taxon>
        <taxon>Arthropoda</taxon>
        <taxon>Hexapoda</taxon>
        <taxon>Insecta</taxon>
        <taxon>Pterygota</taxon>
        <taxon>Neoptera</taxon>
        <taxon>Paraneoptera</taxon>
        <taxon>Hemiptera</taxon>
        <taxon>Sternorrhyncha</taxon>
        <taxon>Aphidomorpha</taxon>
        <taxon>Aphidoidea</taxon>
        <taxon>Aphididae</taxon>
        <taxon>Macrosiphini</taxon>
        <taxon>Macrosiphum</taxon>
    </lineage>
</organism>
<evidence type="ECO:0000313" key="3">
    <source>
        <dbReference type="Proteomes" id="UP001160148"/>
    </source>
</evidence>
<sequence length="427" mass="48721">MLSDLIQKSKFICTTADIWSGNNKSYLGMTCHLIDPITYERKSFVLGCKRIIGSHTYLNITETMTCMTQEYNIHYSKISHTVTDNASNFAKAFRTFSTSVKSTQSTTLSVGDLNEDGSPFEDSDVETENITVVDIGQIFTISEDQNIDESFCLPPHMSFWTLISRSTVASDKILEKCGCKFPIPVVTRWNSLYDSSLKVLKYKQQLTKAFDDLHLIKLKLSEWTFLEEYCQVMEPLAISLDKLQGENNSFLGYVAPTILVLRRLLISFTDLKYCKPLSFAIIQAIETRFNYILDLSRPESKDFIIASISHPKFKLSWSDKDDSDDDFFDSICNDNVFTSPSESESRNSNLANLQALSFLNLKKKDLDILNDFPVIKEVFLKYNTTIPSSAAVERLFSKAVQVLTTRRNRLSDDTFQMLLCCRSKYDL</sequence>
<dbReference type="InterPro" id="IPR012337">
    <property type="entry name" value="RNaseH-like_sf"/>
</dbReference>
<dbReference type="GO" id="GO:0046983">
    <property type="term" value="F:protein dimerization activity"/>
    <property type="evidence" value="ECO:0007669"/>
    <property type="project" value="InterPro"/>
</dbReference>
<dbReference type="Pfam" id="PF05699">
    <property type="entry name" value="Dimer_Tnp_hAT"/>
    <property type="match status" value="1"/>
</dbReference>
<gene>
    <name evidence="2" type="ORF">MEUPH1_LOCUS29626</name>
</gene>
<dbReference type="InterPro" id="IPR008906">
    <property type="entry name" value="HATC_C_dom"/>
</dbReference>
<proteinExistence type="predicted"/>
<comment type="caution">
    <text evidence="2">The sequence shown here is derived from an EMBL/GenBank/DDBJ whole genome shotgun (WGS) entry which is preliminary data.</text>
</comment>
<dbReference type="EMBL" id="CARXXK010001458">
    <property type="protein sequence ID" value="CAI6376231.1"/>
    <property type="molecule type" value="Genomic_DNA"/>
</dbReference>
<dbReference type="Proteomes" id="UP001160148">
    <property type="component" value="Unassembled WGS sequence"/>
</dbReference>
<keyword evidence="3" id="KW-1185">Reference proteome</keyword>
<evidence type="ECO:0000259" key="1">
    <source>
        <dbReference type="Pfam" id="PF05699"/>
    </source>
</evidence>
<dbReference type="AlphaFoldDB" id="A0AAV0Y739"/>
<name>A0AAV0Y739_9HEMI</name>
<dbReference type="SUPFAM" id="SSF53098">
    <property type="entry name" value="Ribonuclease H-like"/>
    <property type="match status" value="1"/>
</dbReference>
<protein>
    <recommendedName>
        <fullName evidence="1">HAT C-terminal dimerisation domain-containing protein</fullName>
    </recommendedName>
</protein>
<dbReference type="PANTHER" id="PTHR47501:SF5">
    <property type="entry name" value="HAT C-TERMINAL DIMERISATION DOMAIN-CONTAINING PROTEIN"/>
    <property type="match status" value="1"/>
</dbReference>
<reference evidence="2 3" key="1">
    <citation type="submission" date="2023-01" db="EMBL/GenBank/DDBJ databases">
        <authorList>
            <person name="Whitehead M."/>
        </authorList>
    </citation>
    <scope>NUCLEOTIDE SEQUENCE [LARGE SCALE GENOMIC DNA]</scope>
</reference>
<accession>A0AAV0Y739</accession>
<evidence type="ECO:0000313" key="2">
    <source>
        <dbReference type="EMBL" id="CAI6376231.1"/>
    </source>
</evidence>
<dbReference type="PANTHER" id="PTHR47501">
    <property type="entry name" value="TRANSPOSASE-RELATED"/>
    <property type="match status" value="1"/>
</dbReference>
<feature type="domain" description="HAT C-terminal dimerisation" evidence="1">
    <location>
        <begin position="371"/>
        <end position="423"/>
    </location>
</feature>